<dbReference type="PANTHER" id="PTHR33608">
    <property type="entry name" value="BLL2464 PROTEIN"/>
    <property type="match status" value="1"/>
</dbReference>
<evidence type="ECO:0000259" key="2">
    <source>
        <dbReference type="Pfam" id="PF01882"/>
    </source>
</evidence>
<protein>
    <submittedName>
        <fullName evidence="3">DUF58 domain-containing protein</fullName>
    </submittedName>
</protein>
<feature type="domain" description="DUF58" evidence="2">
    <location>
        <begin position="214"/>
        <end position="379"/>
    </location>
</feature>
<sequence length="436" mass="48303">MSMRGSPPRRAETNGHRDRHALAWRPSPHARRLATMALLALLAAIAFRNATALLLAAPLLCALAAGHTLMRPGEIQVHITVTARRCFEDEDVDLTVVAVSPGDLDVITLGLRPSDVITIGSPAPRQGRDSPGRAETRWRLRPTRWGRHPIGRVRIECRHGHRMWQARLDLPAGELVVFPRGPRVRPALLPPDLPRWIGEHVSRAEGAGVEFAGIRPYLAGDRLRDINWKASGHRGRLHVTTRAAERQADIVVVIDARTEIGPPGAGTLDASVRGATAVASAYLRRGDRVGVVGLGGQVRWLAPGSAERQFYRIAECVLDLRRLHSQLPPDPDRVPRVALPPQALVIVFSPLLDEGVIDAILGLRRRGNPVLVIDVLDREPPARPRSRLDMLALRLWRIDRTVLRRDLAEVGITTIREPLDAAFSPRRRLAVPRRRR</sequence>
<proteinExistence type="predicted"/>
<evidence type="ECO:0000313" key="3">
    <source>
        <dbReference type="EMBL" id="MFB9831529.1"/>
    </source>
</evidence>
<comment type="caution">
    <text evidence="3">The sequence shown here is derived from an EMBL/GenBank/DDBJ whole genome shotgun (WGS) entry which is preliminary data.</text>
</comment>
<gene>
    <name evidence="3" type="ORF">ACFFNX_04920</name>
</gene>
<evidence type="ECO:0000313" key="4">
    <source>
        <dbReference type="Proteomes" id="UP001589627"/>
    </source>
</evidence>
<dbReference type="InterPro" id="IPR002881">
    <property type="entry name" value="DUF58"/>
</dbReference>
<reference evidence="3 4" key="1">
    <citation type="submission" date="2024-09" db="EMBL/GenBank/DDBJ databases">
        <authorList>
            <person name="Sun Q."/>
            <person name="Mori K."/>
        </authorList>
    </citation>
    <scope>NUCLEOTIDE SEQUENCE [LARGE SCALE GENOMIC DNA]</scope>
    <source>
        <strain evidence="3 4">TBRC 0563</strain>
    </source>
</reference>
<name>A0ABV5YBH2_9ACTN</name>
<keyword evidence="4" id="KW-1185">Reference proteome</keyword>
<organism evidence="3 4">
    <name type="scientific">Actinoallomurus acaciae</name>
    <dbReference type="NCBI Taxonomy" id="502577"/>
    <lineage>
        <taxon>Bacteria</taxon>
        <taxon>Bacillati</taxon>
        <taxon>Actinomycetota</taxon>
        <taxon>Actinomycetes</taxon>
        <taxon>Streptosporangiales</taxon>
        <taxon>Thermomonosporaceae</taxon>
        <taxon>Actinoallomurus</taxon>
    </lineage>
</organism>
<accession>A0ABV5YBH2</accession>
<dbReference type="RefSeq" id="WP_378195803.1">
    <property type="nucleotide sequence ID" value="NZ_JBHLZP010000020.1"/>
</dbReference>
<dbReference type="Pfam" id="PF01882">
    <property type="entry name" value="DUF58"/>
    <property type="match status" value="1"/>
</dbReference>
<evidence type="ECO:0000256" key="1">
    <source>
        <dbReference type="SAM" id="MobiDB-lite"/>
    </source>
</evidence>
<feature type="region of interest" description="Disordered" evidence="1">
    <location>
        <begin position="1"/>
        <end position="23"/>
    </location>
</feature>
<dbReference type="EMBL" id="JBHLZP010000020">
    <property type="protein sequence ID" value="MFB9831529.1"/>
    <property type="molecule type" value="Genomic_DNA"/>
</dbReference>
<dbReference type="PANTHER" id="PTHR33608:SF14">
    <property type="entry name" value="POSSIBLE CONSERVED SECRETED PROTEIN"/>
    <property type="match status" value="1"/>
</dbReference>
<dbReference type="Proteomes" id="UP001589627">
    <property type="component" value="Unassembled WGS sequence"/>
</dbReference>